<feature type="signal peptide" evidence="6">
    <location>
        <begin position="1"/>
        <end position="19"/>
    </location>
</feature>
<keyword evidence="6" id="KW-0732">Signal</keyword>
<proteinExistence type="predicted"/>
<feature type="transmembrane region" description="Helical" evidence="5">
    <location>
        <begin position="74"/>
        <end position="93"/>
    </location>
</feature>
<dbReference type="OrthoDB" id="3358017at2759"/>
<dbReference type="HOGENOM" id="CLU_2027528_0_0_1"/>
<organism evidence="7 8">
    <name type="scientific">Penicillium oxalicum (strain 114-2 / CGMCC 5302)</name>
    <name type="common">Penicillium decumbens</name>
    <dbReference type="NCBI Taxonomy" id="933388"/>
    <lineage>
        <taxon>Eukaryota</taxon>
        <taxon>Fungi</taxon>
        <taxon>Dikarya</taxon>
        <taxon>Ascomycota</taxon>
        <taxon>Pezizomycotina</taxon>
        <taxon>Eurotiomycetes</taxon>
        <taxon>Eurotiomycetidae</taxon>
        <taxon>Eurotiales</taxon>
        <taxon>Aspergillaceae</taxon>
        <taxon>Penicillium</taxon>
    </lineage>
</organism>
<evidence type="ECO:0000256" key="6">
    <source>
        <dbReference type="SAM" id="SignalP"/>
    </source>
</evidence>
<keyword evidence="3 5" id="KW-1133">Transmembrane helix</keyword>
<evidence type="ECO:0000256" key="2">
    <source>
        <dbReference type="ARBA" id="ARBA00022692"/>
    </source>
</evidence>
<dbReference type="AlphaFoldDB" id="S8BIF3"/>
<accession>S8BIF3</accession>
<keyword evidence="2 5" id="KW-0812">Transmembrane</keyword>
<dbReference type="STRING" id="933388.S8BIF3"/>
<protein>
    <submittedName>
        <fullName evidence="7">Uncharacterized protein</fullName>
    </submittedName>
</protein>
<evidence type="ECO:0000256" key="1">
    <source>
        <dbReference type="ARBA" id="ARBA00004141"/>
    </source>
</evidence>
<keyword evidence="8" id="KW-1185">Reference proteome</keyword>
<evidence type="ECO:0000256" key="5">
    <source>
        <dbReference type="SAM" id="Phobius"/>
    </source>
</evidence>
<dbReference type="PANTHER" id="PTHR31465">
    <property type="entry name" value="PROTEIN RTA1-RELATED"/>
    <property type="match status" value="1"/>
</dbReference>
<evidence type="ECO:0000313" key="8">
    <source>
        <dbReference type="Proteomes" id="UP000019376"/>
    </source>
</evidence>
<dbReference type="EMBL" id="KB644415">
    <property type="protein sequence ID" value="EPS35032.1"/>
    <property type="molecule type" value="Genomic_DNA"/>
</dbReference>
<evidence type="ECO:0000256" key="4">
    <source>
        <dbReference type="ARBA" id="ARBA00023136"/>
    </source>
</evidence>
<dbReference type="PhylomeDB" id="S8BIF3"/>
<dbReference type="PANTHER" id="PTHR31465:SF31">
    <property type="entry name" value="DOMAIN PROTEIN, PUTATIVE (AFU_ORTHOLOGUE AFUA_6G09550)-RELATED"/>
    <property type="match status" value="1"/>
</dbReference>
<evidence type="ECO:0000313" key="7">
    <source>
        <dbReference type="EMBL" id="EPS35032.1"/>
    </source>
</evidence>
<keyword evidence="4 5" id="KW-0472">Membrane</keyword>
<feature type="chain" id="PRO_5004561185" evidence="6">
    <location>
        <begin position="20"/>
        <end position="122"/>
    </location>
</feature>
<dbReference type="Proteomes" id="UP000019376">
    <property type="component" value="Unassembled WGS sequence"/>
</dbReference>
<sequence>MLILVAPLLFSASTYMTLGMITVKLGPEEASMIPVRYLTKAFVVEDVVALLLQIGAARTLEALDIGAKIVNSGLAVQLLFFGFSVIVAAIFHWRVKKQVSQTRITSYTYGGSTAGRSLWDVN</sequence>
<gene>
    <name evidence="7" type="ORF">PDE_09997</name>
</gene>
<dbReference type="GO" id="GO:0016020">
    <property type="term" value="C:membrane"/>
    <property type="evidence" value="ECO:0007669"/>
    <property type="project" value="UniProtKB-SubCell"/>
</dbReference>
<name>S8BIF3_PENO1</name>
<reference evidence="7 8" key="1">
    <citation type="journal article" date="2013" name="PLoS ONE">
        <title>Genomic and secretomic analyses reveal unique features of the lignocellulolytic enzyme system of Penicillium decumbens.</title>
        <authorList>
            <person name="Liu G."/>
            <person name="Zhang L."/>
            <person name="Wei X."/>
            <person name="Zou G."/>
            <person name="Qin Y."/>
            <person name="Ma L."/>
            <person name="Li J."/>
            <person name="Zheng H."/>
            <person name="Wang S."/>
            <person name="Wang C."/>
            <person name="Xun L."/>
            <person name="Zhao G.-P."/>
            <person name="Zhou Z."/>
            <person name="Qu Y."/>
        </authorList>
    </citation>
    <scope>NUCLEOTIDE SEQUENCE [LARGE SCALE GENOMIC DNA]</scope>
    <source>
        <strain evidence="8">114-2 / CGMCC 5302</strain>
    </source>
</reference>
<dbReference type="InterPro" id="IPR007568">
    <property type="entry name" value="RTA1"/>
</dbReference>
<evidence type="ECO:0000256" key="3">
    <source>
        <dbReference type="ARBA" id="ARBA00022989"/>
    </source>
</evidence>
<comment type="subcellular location">
    <subcellularLocation>
        <location evidence="1">Membrane</location>
        <topology evidence="1">Multi-pass membrane protein</topology>
    </subcellularLocation>
</comment>
<dbReference type="Pfam" id="PF04479">
    <property type="entry name" value="RTA1"/>
    <property type="match status" value="1"/>
</dbReference>